<feature type="transmembrane region" description="Helical" evidence="2">
    <location>
        <begin position="899"/>
        <end position="924"/>
    </location>
</feature>
<dbReference type="PROSITE" id="PS50234">
    <property type="entry name" value="VWFA"/>
    <property type="match status" value="1"/>
</dbReference>
<gene>
    <name evidence="5" type="ORF">MNOR_LOCUS7809</name>
</gene>
<keyword evidence="6" id="KW-1185">Reference proteome</keyword>
<dbReference type="AlphaFoldDB" id="A0AAV2Q2R8"/>
<dbReference type="InterPro" id="IPR036465">
    <property type="entry name" value="vWFA_dom_sf"/>
</dbReference>
<feature type="chain" id="PRO_5043842086" description="VWFA domain-containing protein" evidence="3">
    <location>
        <begin position="25"/>
        <end position="1173"/>
    </location>
</feature>
<dbReference type="SUPFAM" id="SSF53300">
    <property type="entry name" value="vWA-like"/>
    <property type="match status" value="1"/>
</dbReference>
<feature type="compositionally biased region" description="Polar residues" evidence="1">
    <location>
        <begin position="940"/>
        <end position="951"/>
    </location>
</feature>
<organism evidence="5 6">
    <name type="scientific">Meganyctiphanes norvegica</name>
    <name type="common">Northern krill</name>
    <name type="synonym">Thysanopoda norvegica</name>
    <dbReference type="NCBI Taxonomy" id="48144"/>
    <lineage>
        <taxon>Eukaryota</taxon>
        <taxon>Metazoa</taxon>
        <taxon>Ecdysozoa</taxon>
        <taxon>Arthropoda</taxon>
        <taxon>Crustacea</taxon>
        <taxon>Multicrustacea</taxon>
        <taxon>Malacostraca</taxon>
        <taxon>Eumalacostraca</taxon>
        <taxon>Eucarida</taxon>
        <taxon>Euphausiacea</taxon>
        <taxon>Euphausiidae</taxon>
        <taxon>Meganyctiphanes</taxon>
    </lineage>
</organism>
<evidence type="ECO:0000256" key="1">
    <source>
        <dbReference type="SAM" id="MobiDB-lite"/>
    </source>
</evidence>
<evidence type="ECO:0000256" key="2">
    <source>
        <dbReference type="SAM" id="Phobius"/>
    </source>
</evidence>
<evidence type="ECO:0000313" key="5">
    <source>
        <dbReference type="EMBL" id="CAL4069388.1"/>
    </source>
</evidence>
<accession>A0AAV2Q2R8</accession>
<protein>
    <recommendedName>
        <fullName evidence="4">VWFA domain-containing protein</fullName>
    </recommendedName>
</protein>
<feature type="compositionally biased region" description="Pro residues" evidence="1">
    <location>
        <begin position="1138"/>
        <end position="1147"/>
    </location>
</feature>
<sequence>MGLTLMSVLGRVVLLLAALTGTWCRSQKDLKLVDGAYQGLKIAIDDNVPQSHCNHLLHGLKIVLSEFSQLLLIATENRASLRDVTVLIPESWQTDSLTCSVPSPKGIISIPFDAHIQVAGSHPVFGSKPWTQQSQGCGRPGDFIQFGAELLKGSSNDTVYTHAAKLLVAEWARFRWGVFDERGHDKDLLYPMTFLDPVTSETIPNECHHESMFYSFCNAEDHMTQAPTKQNAQCKGFSALDVINNSKDFKDYRVPLNKVVTAVEPSIQFLKRGPPRIIVAVENSAVMNLQRRWEFIRKAVRRVVVYDVPDDTHIGLVVFNSVASTTAPLSKMDGVTDVRFRIGSSMPRNPSRIPESHKCLLCGLQEALRALNADSSTSSGATVILVTTGSDPTPNDEIDEMINLAAINNIRVELILYPFMGNSGTITKQQGLQELASSTNGAVFTVMNEGVGNDSKMSMMIGLMDSLLAAIRRSATNSPIIVHKETYPGGYISMAKGSFKLDDSFSKDARFAVYYYEVSHVGNTIQLTAPSGKIMSDINMQGEDGDASVIFVNIPSAERGLWHYKVENRADSHQGLHIQVTASESKTQETNLRIWTSSSSTFTNASDVVNPTIVYAELKDTGLPVLNARVVAKLVHLGTNASGSNYETIYFNLYDNGLGDPDILEGDGVYSSYLPVGQIENLFGQYELSVDADDNNGLAVTPVRKLIPITKSNIESCCGNGILFDQLLPISTFQRSEIFGVVKVMANEVDKDIFPPTRVMDLVAKINISTFEVDLEWTSPGDDYDSGKADHYIGVLANSWNEAFDFSGDFIPNMPEPHDARSKQSVSFTIEKYGQIVYIAVHAIDEAGNKGGVSNIASILVPHPPTTAPPPTSPIPISEPKGHGLTQQVHVGGVNMDDMAVVIGAIVGFLLIVLIIVTFCFVHINRKRNQHREKKKEKGLSSQTKFQTHSSLVLDKDESQDSADSAVKDVELLAKPERPLSPTHSWTASKLLHEHERRFSTTSGPQADNYSIQQAPFPDIISYPESQTSSQTPSTLQCEPPAYQPSYFGNAYLPSPYSYQHTLSHDDLPPYTPQNLFSQSSQGSMLYTISPQPSELSYPQESAAEYLGDLSGYIAAPPMYAQYQNDNNGVLQVNKSKNPPPVAPKPPLATRNAVVAAATAKSIEPKRRNITQV</sequence>
<evidence type="ECO:0000259" key="4">
    <source>
        <dbReference type="PROSITE" id="PS50234"/>
    </source>
</evidence>
<evidence type="ECO:0000256" key="3">
    <source>
        <dbReference type="SAM" id="SignalP"/>
    </source>
</evidence>
<keyword evidence="2" id="KW-0812">Transmembrane</keyword>
<feature type="domain" description="VWFA" evidence="4">
    <location>
        <begin position="276"/>
        <end position="467"/>
    </location>
</feature>
<dbReference type="CDD" id="cd00198">
    <property type="entry name" value="vWFA"/>
    <property type="match status" value="1"/>
</dbReference>
<feature type="signal peptide" evidence="3">
    <location>
        <begin position="1"/>
        <end position="24"/>
    </location>
</feature>
<keyword evidence="2" id="KW-1133">Transmembrane helix</keyword>
<keyword evidence="2" id="KW-0472">Membrane</keyword>
<dbReference type="Proteomes" id="UP001497623">
    <property type="component" value="Unassembled WGS sequence"/>
</dbReference>
<dbReference type="InterPro" id="IPR013642">
    <property type="entry name" value="CLCA_N"/>
</dbReference>
<dbReference type="InterPro" id="IPR051266">
    <property type="entry name" value="CLCR"/>
</dbReference>
<dbReference type="Pfam" id="PF08434">
    <property type="entry name" value="CLCA"/>
    <property type="match status" value="2"/>
</dbReference>
<keyword evidence="3" id="KW-0732">Signal</keyword>
<proteinExistence type="predicted"/>
<dbReference type="InterPro" id="IPR002035">
    <property type="entry name" value="VWF_A"/>
</dbReference>
<name>A0AAV2Q2R8_MEGNR</name>
<comment type="caution">
    <text evidence="5">The sequence shown here is derived from an EMBL/GenBank/DDBJ whole genome shotgun (WGS) entry which is preliminary data.</text>
</comment>
<feature type="region of interest" description="Disordered" evidence="1">
    <location>
        <begin position="930"/>
        <end position="960"/>
    </location>
</feature>
<evidence type="ECO:0000313" key="6">
    <source>
        <dbReference type="Proteomes" id="UP001497623"/>
    </source>
</evidence>
<dbReference type="Gene3D" id="3.40.50.410">
    <property type="entry name" value="von Willebrand factor, type A domain"/>
    <property type="match status" value="1"/>
</dbReference>
<dbReference type="EMBL" id="CAXKWB010003511">
    <property type="protein sequence ID" value="CAL4069388.1"/>
    <property type="molecule type" value="Genomic_DNA"/>
</dbReference>
<dbReference type="Pfam" id="PF00092">
    <property type="entry name" value="VWA"/>
    <property type="match status" value="1"/>
</dbReference>
<dbReference type="GO" id="GO:0032991">
    <property type="term" value="C:protein-containing complex"/>
    <property type="evidence" value="ECO:0007669"/>
    <property type="project" value="UniProtKB-ARBA"/>
</dbReference>
<reference evidence="5 6" key="1">
    <citation type="submission" date="2024-05" db="EMBL/GenBank/DDBJ databases">
        <authorList>
            <person name="Wallberg A."/>
        </authorList>
    </citation>
    <scope>NUCLEOTIDE SEQUENCE [LARGE SCALE GENOMIC DNA]</scope>
</reference>
<dbReference type="PANTHER" id="PTHR10579:SF177">
    <property type="entry name" value="CALCIUM-ACTIVATED CHLORIDE CHANNEL REGULATOR 4-LIKE PROTEIN"/>
    <property type="match status" value="1"/>
</dbReference>
<dbReference type="PANTHER" id="PTHR10579">
    <property type="entry name" value="CALCIUM-ACTIVATED CHLORIDE CHANNEL REGULATOR"/>
    <property type="match status" value="1"/>
</dbReference>
<feature type="region of interest" description="Disordered" evidence="1">
    <location>
        <begin position="1127"/>
        <end position="1148"/>
    </location>
</feature>